<proteinExistence type="predicted"/>
<dbReference type="Proteomes" id="UP000887580">
    <property type="component" value="Unplaced"/>
</dbReference>
<accession>A0AC35FEJ8</accession>
<organism evidence="1 2">
    <name type="scientific">Panagrolaimus sp. PS1159</name>
    <dbReference type="NCBI Taxonomy" id="55785"/>
    <lineage>
        <taxon>Eukaryota</taxon>
        <taxon>Metazoa</taxon>
        <taxon>Ecdysozoa</taxon>
        <taxon>Nematoda</taxon>
        <taxon>Chromadorea</taxon>
        <taxon>Rhabditida</taxon>
        <taxon>Tylenchina</taxon>
        <taxon>Panagrolaimomorpha</taxon>
        <taxon>Panagrolaimoidea</taxon>
        <taxon>Panagrolaimidae</taxon>
        <taxon>Panagrolaimus</taxon>
    </lineage>
</organism>
<reference evidence="2" key="1">
    <citation type="submission" date="2022-11" db="UniProtKB">
        <authorList>
            <consortium name="WormBaseParasite"/>
        </authorList>
    </citation>
    <scope>IDENTIFICATION</scope>
</reference>
<protein>
    <submittedName>
        <fullName evidence="2">Metalloendopeptidase</fullName>
    </submittedName>
</protein>
<name>A0AC35FEJ8_9BILA</name>
<evidence type="ECO:0000313" key="2">
    <source>
        <dbReference type="WBParaSite" id="PS1159_v2.g1669.t2"/>
    </source>
</evidence>
<evidence type="ECO:0000313" key="1">
    <source>
        <dbReference type="Proteomes" id="UP000887580"/>
    </source>
</evidence>
<dbReference type="WBParaSite" id="PS1159_v2.g1669.t2">
    <property type="protein sequence ID" value="PS1159_v2.g1669.t2"/>
    <property type="gene ID" value="PS1159_v2.g1669"/>
</dbReference>
<sequence length="408" mass="46273">MKCFKGVFVLTLIFVVVDAFPSRSPRNVPDHLDHAAKLLKLFLKMAENVPLSENKPTQHTVRVTLFVVVDAFPSRSPRNVPDHLDHATKLLKLFLKMAENVPLSEKKPTQHTQPISYKIVDKTEFAANKEILTNVFESDIVMTEDQMLDVIGAFKERSIAGNSYRWANHTVPFVFRDSDPKWQLTVWLGMRKWEEETCIKFKQLHPQTNEKDYIYIFKGGGCYSSVGRIGGRQTASIGYGCESAGIVAHEMGHALGFWHEQNRGDRDEFINVNEDFILRGTKGNFEKRYDIESTDIPYDFGSVMHYGPQAFSNDYKYITVETKDHRYQHTIGQRSGLSFTDVKQANMMYCRDICPNNITCQNGGYQDPKNCLICKCPPGLTGDCTILAPSTPGCGGEMFALPTWQTLT</sequence>